<comment type="similarity">
    <text evidence="1">Belongs to the UPF0340 family.</text>
</comment>
<sequence length="191" mass="20705">MNVNIIDIEHGLRRVLDEFQEAAQLSPGNIFVIGCSTSEVAGQHIGTAGTIEIAERLFAVFQSFKEKTGIHLAFQCCEHLNRAIVLEKKVVLQRNLEPVSVIPVANAGGSMATYAYNNMEDAIVVESIQADAGIDIGDTLIGMHLKAVAVPIRSEVKEIGYAHITMAKTRPKLIGGERAVYRSTEGARNCT</sequence>
<name>A0A1E5LGY0_9BACI</name>
<evidence type="ECO:0000256" key="1">
    <source>
        <dbReference type="HAMAP-Rule" id="MF_00800"/>
    </source>
</evidence>
<organism evidence="2 3">
    <name type="scientific">Bacillus solimangrovi</name>
    <dbReference type="NCBI Taxonomy" id="1305675"/>
    <lineage>
        <taxon>Bacteria</taxon>
        <taxon>Bacillati</taxon>
        <taxon>Bacillota</taxon>
        <taxon>Bacilli</taxon>
        <taxon>Bacillales</taxon>
        <taxon>Bacillaceae</taxon>
        <taxon>Bacillus</taxon>
    </lineage>
</organism>
<dbReference type="Proteomes" id="UP000095209">
    <property type="component" value="Unassembled WGS sequence"/>
</dbReference>
<dbReference type="STRING" id="1305675.BFG57_12325"/>
<dbReference type="EMBL" id="MJEH01000013">
    <property type="protein sequence ID" value="OEH93306.1"/>
    <property type="molecule type" value="Genomic_DNA"/>
</dbReference>
<dbReference type="SUPFAM" id="SSF110710">
    <property type="entry name" value="TTHA0583/YokD-like"/>
    <property type="match status" value="1"/>
</dbReference>
<dbReference type="InterPro" id="IPR006340">
    <property type="entry name" value="DUF436"/>
</dbReference>
<evidence type="ECO:0000313" key="2">
    <source>
        <dbReference type="EMBL" id="OEH93306.1"/>
    </source>
</evidence>
<dbReference type="Gene3D" id="3.40.50.10360">
    <property type="entry name" value="Hypothetical protein TT1679"/>
    <property type="match status" value="1"/>
</dbReference>
<protein>
    <recommendedName>
        <fullName evidence="1">UPF0340 protein BFG57_12325</fullName>
    </recommendedName>
</protein>
<gene>
    <name evidence="2" type="ORF">BFG57_12325</name>
</gene>
<accession>A0A1E5LGY0</accession>
<dbReference type="RefSeq" id="WP_069716648.1">
    <property type="nucleotide sequence ID" value="NZ_MJEH01000013.1"/>
</dbReference>
<evidence type="ECO:0000313" key="3">
    <source>
        <dbReference type="Proteomes" id="UP000095209"/>
    </source>
</evidence>
<dbReference type="InterPro" id="IPR028345">
    <property type="entry name" value="Antibiotic_NAT-like"/>
</dbReference>
<reference evidence="2 3" key="1">
    <citation type="submission" date="2016-08" db="EMBL/GenBank/DDBJ databases">
        <title>Genome of Bacillus solimangrovi GH2-4.</title>
        <authorList>
            <person name="Lim S."/>
            <person name="Kim B.-C."/>
        </authorList>
    </citation>
    <scope>NUCLEOTIDE SEQUENCE [LARGE SCALE GENOMIC DNA]</scope>
    <source>
        <strain evidence="2 3">GH2-4</strain>
    </source>
</reference>
<comment type="caution">
    <text evidence="2">The sequence shown here is derived from an EMBL/GenBank/DDBJ whole genome shotgun (WGS) entry which is preliminary data.</text>
</comment>
<dbReference type="AlphaFoldDB" id="A0A1E5LGY0"/>
<proteinExistence type="inferred from homology"/>
<dbReference type="HAMAP" id="MF_00800">
    <property type="entry name" value="UPF0340"/>
    <property type="match status" value="1"/>
</dbReference>
<dbReference type="Pfam" id="PF04260">
    <property type="entry name" value="DUF436"/>
    <property type="match status" value="1"/>
</dbReference>
<dbReference type="NCBIfam" id="TIGR01440">
    <property type="entry name" value="TIGR01440 family protein"/>
    <property type="match status" value="1"/>
</dbReference>
<dbReference type="PIRSF" id="PIRSF007510">
    <property type="entry name" value="UCP007510"/>
    <property type="match status" value="1"/>
</dbReference>
<keyword evidence="3" id="KW-1185">Reference proteome</keyword>
<dbReference type="OrthoDB" id="9803187at2"/>